<dbReference type="InterPro" id="IPR017853">
    <property type="entry name" value="GH"/>
</dbReference>
<dbReference type="SUPFAM" id="SSF51445">
    <property type="entry name" value="(Trans)glycosidases"/>
    <property type="match status" value="1"/>
</dbReference>
<organism evidence="2">
    <name type="scientific">Singulisphaera sp. Ch08</name>
    <dbReference type="NCBI Taxonomy" id="3120278"/>
    <lineage>
        <taxon>Bacteria</taxon>
        <taxon>Pseudomonadati</taxon>
        <taxon>Planctomycetota</taxon>
        <taxon>Planctomycetia</taxon>
        <taxon>Isosphaerales</taxon>
        <taxon>Isosphaeraceae</taxon>
        <taxon>Singulisphaera</taxon>
    </lineage>
</organism>
<proteinExistence type="predicted"/>
<dbReference type="Gene3D" id="3.20.20.80">
    <property type="entry name" value="Glycosidases"/>
    <property type="match status" value="1"/>
</dbReference>
<dbReference type="AlphaFoldDB" id="A0AAU7CQ05"/>
<reference evidence="2" key="1">
    <citation type="submission" date="2024-05" db="EMBL/GenBank/DDBJ databases">
        <title>Planctomycetes of the genus Singulisphaera possess chitinolytic capabilities.</title>
        <authorList>
            <person name="Ivanova A."/>
        </authorList>
    </citation>
    <scope>NUCLEOTIDE SEQUENCE</scope>
    <source>
        <strain evidence="2">Ch08T</strain>
    </source>
</reference>
<dbReference type="EMBL" id="CP155447">
    <property type="protein sequence ID" value="XBH07100.1"/>
    <property type="molecule type" value="Genomic_DNA"/>
</dbReference>
<evidence type="ECO:0000313" key="2">
    <source>
        <dbReference type="EMBL" id="XBH07100.1"/>
    </source>
</evidence>
<feature type="signal peptide" evidence="1">
    <location>
        <begin position="1"/>
        <end position="19"/>
    </location>
</feature>
<accession>A0AAU7CQ05</accession>
<protein>
    <submittedName>
        <fullName evidence="2">Uncharacterized protein</fullName>
    </submittedName>
</protein>
<keyword evidence="1" id="KW-0732">Signal</keyword>
<feature type="chain" id="PRO_5043918846" evidence="1">
    <location>
        <begin position="20"/>
        <end position="957"/>
    </location>
</feature>
<sequence length="957" mass="103439">MRKIVRFWALSVLCSVAFGSWVVGQEEELERPAPPALDDFEADKNKDGIPDGWYNARDVVLTPQGGKVGPHCLKFEVRKPGRPARLSRAFGLDGRKTEAVIVGAWIRVDQIQSGERLGEDPGIMLDFLGEGLRALRRGTLGPWGRTPSGRWTRVSRRIPVPPGTRDAIMSVGLLGATGILEVDGLTVELIPVGGAESTNLVNNGDFELGDPAPFAWNLENGAQRSFPGFQSDSAIELTRSGARALTGLAVTIDSLGQLNVAVSVRGQGLRGAGGASGNLFFVDANGRPVLGAGGGANLFRWSGTFDWRIARTTIPVPAGATRAVLQFEKSDSNGLLRIDDVVVTSAPDPKLGTWTPYHVEDDTTGWAAVTPSRAIDASSALDASFLLDAPAGKHGFVTVRDGRLAFSKGGRARFFGVYLLPPSAYLETAEADALADRLARSGVNLVRLADLDTALGPDRSLYDDTRDDTKVFDTNALARLDHLIAALKSRGVYVSLELQSARRFRADDGVANPYALPPGGGPAAEFDPAIGKLALESAKALLEHVNPETGLALRDDPVLAWVTLAGETSLFDQLERPELLPAEYSGSLRTLASKSSVGGVRRIWQELGETHWREMANSLRKDKLRVPIAGVSHWRRDPEFSAQQAATGLDLIDDRLYWSPPPWAAPERRSLLWSQDGALIAGATHKRRSDRPYVVSQWCHQTRGGWALPYEAADLMLAVDIAGSDDWDALVRRGVFLHPELWGSAAAGTGGGEDLFQLPEVINGMPQIYSLWPHAASLLLRSERSAEPHSGQTTRPPLRHRANRAVAGWDPSRGRLVIESPFTQGFAGWPGGEAAAFEHLVFETDQSYAVIVASSVGSAPIATTKRLLVTAVAQVEPSGFRWVDESKVEVAEPGTPPLLQEPVRAKVLWRRKGNVKAYPLDNNGTRGPAVPLVEREDGLELTINGSKANFHWELVEE</sequence>
<gene>
    <name evidence="2" type="ORF">V5E97_13970</name>
</gene>
<evidence type="ECO:0000256" key="1">
    <source>
        <dbReference type="SAM" id="SignalP"/>
    </source>
</evidence>
<dbReference type="RefSeq" id="WP_406699946.1">
    <property type="nucleotide sequence ID" value="NZ_CP155447.1"/>
</dbReference>
<name>A0AAU7CQ05_9BACT</name>
<dbReference type="Gene3D" id="2.60.120.260">
    <property type="entry name" value="Galactose-binding domain-like"/>
    <property type="match status" value="1"/>
</dbReference>